<dbReference type="AlphaFoldDB" id="A0A218ZGI4"/>
<organism evidence="2 3">
    <name type="scientific">Diplocarpon coronariae</name>
    <dbReference type="NCBI Taxonomy" id="2795749"/>
    <lineage>
        <taxon>Eukaryota</taxon>
        <taxon>Fungi</taxon>
        <taxon>Dikarya</taxon>
        <taxon>Ascomycota</taxon>
        <taxon>Pezizomycotina</taxon>
        <taxon>Leotiomycetes</taxon>
        <taxon>Helotiales</taxon>
        <taxon>Drepanopezizaceae</taxon>
        <taxon>Diplocarpon</taxon>
    </lineage>
</organism>
<name>A0A218ZGI4_9HELO</name>
<evidence type="ECO:0000313" key="3">
    <source>
        <dbReference type="Proteomes" id="UP000242519"/>
    </source>
</evidence>
<gene>
    <name evidence="2" type="ORF">B2J93_1964</name>
</gene>
<proteinExistence type="predicted"/>
<keyword evidence="3" id="KW-1185">Reference proteome</keyword>
<protein>
    <submittedName>
        <fullName evidence="2">Uncharacterized protein</fullName>
    </submittedName>
</protein>
<feature type="region of interest" description="Disordered" evidence="1">
    <location>
        <begin position="1"/>
        <end position="40"/>
    </location>
</feature>
<dbReference type="Proteomes" id="UP000242519">
    <property type="component" value="Unassembled WGS sequence"/>
</dbReference>
<reference evidence="2 3" key="1">
    <citation type="submission" date="2017-04" db="EMBL/GenBank/DDBJ databases">
        <title>Draft genome sequence of Marssonina coronaria NL1: causal agent of apple blotch.</title>
        <authorList>
            <person name="Cheng Q."/>
        </authorList>
    </citation>
    <scope>NUCLEOTIDE SEQUENCE [LARGE SCALE GENOMIC DNA]</scope>
    <source>
        <strain evidence="2 3">NL1</strain>
    </source>
</reference>
<dbReference type="InParanoid" id="A0A218ZGI4"/>
<comment type="caution">
    <text evidence="2">The sequence shown here is derived from an EMBL/GenBank/DDBJ whole genome shotgun (WGS) entry which is preliminary data.</text>
</comment>
<accession>A0A218ZGI4</accession>
<dbReference type="EMBL" id="MZNU01000019">
    <property type="protein sequence ID" value="OWP07191.1"/>
    <property type="molecule type" value="Genomic_DNA"/>
</dbReference>
<evidence type="ECO:0000313" key="2">
    <source>
        <dbReference type="EMBL" id="OWP07191.1"/>
    </source>
</evidence>
<feature type="region of interest" description="Disordered" evidence="1">
    <location>
        <begin position="217"/>
        <end position="252"/>
    </location>
</feature>
<sequence length="495" mass="53765">MTPPPADTSDSFAGLPARQLHRRAASGISQAGSPLRSDKGWKSDNLTYGIRRAIPTVADPSPKGLGGPDQNTPGIAQEIFHGPAFERGSVQLSKGRGIVSSSCIPPSVCASREEPASRCMRDHSGDSAATETFRAHVWRILEERPRRRQAKKSSQVGVHISMRSGVQQVALIEPRTFGPGKITMSRQQAEGIGSCWLSRRRRNVVYRSASWKLLPGNSHQKKQEDQAAHLRIPSPTPPPLVDMGPQGTSLPWTEDKKISLKRKETSVEPNAACRRTVFRPSRPSPAGSIVATTVPRSPEARMIPRSFERAAFTSPSLARVGRVYQRRGDGFVVGMHPFRRGNASYHGLSSWLSVPAAVQRRSLVTWTGAGIFSPDLTLSSGKPSVYRPCPAARTCSTPALRGVSHAAHRSTVSPSDPVWIRDADITFNLYSARCGAILIPRLNPPRPPGSRKGSGSPATQALHVAEPTGDFDDLPQDARFEWVACMGVAITRTWT</sequence>
<evidence type="ECO:0000256" key="1">
    <source>
        <dbReference type="SAM" id="MobiDB-lite"/>
    </source>
</evidence>